<name>A0A1Y2CHS8_9FUNG</name>
<organism evidence="1 2">
    <name type="scientific">Rhizoclosmatium globosum</name>
    <dbReference type="NCBI Taxonomy" id="329046"/>
    <lineage>
        <taxon>Eukaryota</taxon>
        <taxon>Fungi</taxon>
        <taxon>Fungi incertae sedis</taxon>
        <taxon>Chytridiomycota</taxon>
        <taxon>Chytridiomycota incertae sedis</taxon>
        <taxon>Chytridiomycetes</taxon>
        <taxon>Chytridiales</taxon>
        <taxon>Chytriomycetaceae</taxon>
        <taxon>Rhizoclosmatium</taxon>
    </lineage>
</organism>
<evidence type="ECO:0000313" key="1">
    <source>
        <dbReference type="EMBL" id="ORY46589.1"/>
    </source>
</evidence>
<gene>
    <name evidence="1" type="ORF">BCR33DRAFT_715635</name>
</gene>
<dbReference type="EMBL" id="MCGO01000016">
    <property type="protein sequence ID" value="ORY46589.1"/>
    <property type="molecule type" value="Genomic_DNA"/>
</dbReference>
<feature type="non-terminal residue" evidence="1">
    <location>
        <position position="1"/>
    </location>
</feature>
<accession>A0A1Y2CHS8</accession>
<dbReference type="OrthoDB" id="2153748at2759"/>
<comment type="caution">
    <text evidence="1">The sequence shown here is derived from an EMBL/GenBank/DDBJ whole genome shotgun (WGS) entry which is preliminary data.</text>
</comment>
<dbReference type="Proteomes" id="UP000193642">
    <property type="component" value="Unassembled WGS sequence"/>
</dbReference>
<sequence>QIQNQSSSRFSINVCQSVQDGNIACLNPNQYTTCWNGAPNTTAQSCAIGSACCNNKCIPSSSGTCPNVCSSLPPQTNTCFNNIACGLPSGLTLDSGLTYSANVSVVPVPVNVCSGVLDNNIACRSTTTYNYCLNGALVQQPDISCPKGTLCCANSNSCETADKCASLYPSKCANIPDGHIVCTSQTTFDTCYAGGVSGDKAQSCAAGTVCCADGRNRCDFKHNCGSVLGSLLTASSTIVPVINPAGNVCASVTNGAYSCVNPSQFVKCMGGLSASNALSCPAGMKCCGGSCVQFNNPSCNVCNGVSDSNIACTSANAFTICSNQSPLTPPQYCASGLSCCGNSCPQLLLMSTTTPISKFDPFCVGIMNNNIACVSKTTFVYCSGSSACCSDTNACGSSCSATLPSKCATLANGASICTSKTTFSTCTANQIAVSPESTCPALTVCDSTSNSCVYKTQATSVMGVALSILPKPVKQEDGSTSICANVEGTLSVCNQSPTTAPRLCADGTFCLNGICLSFDHPSSNVCYGLPDNAIACSSSNSFVTCANQDIASSPLVCPAGTSCCSNACRDSNSPACGVIQSITPQPSPTPTPTKVSLDCNKIADNNLICRTAESFNYCLNGGISTSLLDSSCPYGTQCCGDTNSCQETCKINLPSRCRAYKDGAVLCVSDTDFNICSGVVTFANAKPQSCSPGTVCCADTNTCNFPAACGSQLPKQLAQYSSLKSYVSSSTPANVCDQNGVATNLIAQCPSGKKCCNNSCVSPESAQCNGCAVALDYSTVCTSADSFSICMKNQLGSVPEKCPSGFRCCGNSCVAAGDPACGGQ</sequence>
<evidence type="ECO:0000313" key="2">
    <source>
        <dbReference type="Proteomes" id="UP000193642"/>
    </source>
</evidence>
<proteinExistence type="predicted"/>
<keyword evidence="2" id="KW-1185">Reference proteome</keyword>
<reference evidence="1 2" key="1">
    <citation type="submission" date="2016-07" db="EMBL/GenBank/DDBJ databases">
        <title>Pervasive Adenine N6-methylation of Active Genes in Fungi.</title>
        <authorList>
            <consortium name="DOE Joint Genome Institute"/>
            <person name="Mondo S.J."/>
            <person name="Dannebaum R.O."/>
            <person name="Kuo R.C."/>
            <person name="Labutti K."/>
            <person name="Haridas S."/>
            <person name="Kuo A."/>
            <person name="Salamov A."/>
            <person name="Ahrendt S.R."/>
            <person name="Lipzen A."/>
            <person name="Sullivan W."/>
            <person name="Andreopoulos W.B."/>
            <person name="Clum A."/>
            <person name="Lindquist E."/>
            <person name="Daum C."/>
            <person name="Ramamoorthy G.K."/>
            <person name="Gryganskyi A."/>
            <person name="Culley D."/>
            <person name="Magnuson J.K."/>
            <person name="James T.Y."/>
            <person name="O'Malley M.A."/>
            <person name="Stajich J.E."/>
            <person name="Spatafora J.W."/>
            <person name="Visel A."/>
            <person name="Grigoriev I.V."/>
        </authorList>
    </citation>
    <scope>NUCLEOTIDE SEQUENCE [LARGE SCALE GENOMIC DNA]</scope>
    <source>
        <strain evidence="1 2">JEL800</strain>
    </source>
</reference>
<dbReference type="AlphaFoldDB" id="A0A1Y2CHS8"/>
<protein>
    <submittedName>
        <fullName evidence="1">Uncharacterized protein</fullName>
    </submittedName>
</protein>